<proteinExistence type="predicted"/>
<evidence type="ECO:0008006" key="3">
    <source>
        <dbReference type="Google" id="ProtNLM"/>
    </source>
</evidence>
<comment type="caution">
    <text evidence="1">The sequence shown here is derived from an EMBL/GenBank/DDBJ whole genome shotgun (WGS) entry which is preliminary data.</text>
</comment>
<keyword evidence="2" id="KW-1185">Reference proteome</keyword>
<gene>
    <name evidence="1" type="ORF">GCM10007931_23300</name>
</gene>
<name>A0ABQ6EQC2_9VIBR</name>
<protein>
    <recommendedName>
        <fullName evidence="3">Transcription-repair coupling factor</fullName>
    </recommendedName>
</protein>
<accession>A0ABQ6EQC2</accession>
<organism evidence="1 2">
    <name type="scientific">Vibrio algivorus</name>
    <dbReference type="NCBI Taxonomy" id="1667024"/>
    <lineage>
        <taxon>Bacteria</taxon>
        <taxon>Pseudomonadati</taxon>
        <taxon>Pseudomonadota</taxon>
        <taxon>Gammaproteobacteria</taxon>
        <taxon>Vibrionales</taxon>
        <taxon>Vibrionaceae</taxon>
        <taxon>Vibrio</taxon>
    </lineage>
</organism>
<evidence type="ECO:0000313" key="1">
    <source>
        <dbReference type="EMBL" id="GLT15355.1"/>
    </source>
</evidence>
<evidence type="ECO:0000313" key="2">
    <source>
        <dbReference type="Proteomes" id="UP001157156"/>
    </source>
</evidence>
<reference evidence="2" key="1">
    <citation type="journal article" date="2019" name="Int. J. Syst. Evol. Microbiol.">
        <title>The Global Catalogue of Microorganisms (GCM) 10K type strain sequencing project: providing services to taxonomists for standard genome sequencing and annotation.</title>
        <authorList>
            <consortium name="The Broad Institute Genomics Platform"/>
            <consortium name="The Broad Institute Genome Sequencing Center for Infectious Disease"/>
            <person name="Wu L."/>
            <person name="Ma J."/>
        </authorList>
    </citation>
    <scope>NUCLEOTIDE SEQUENCE [LARGE SCALE GENOMIC DNA]</scope>
    <source>
        <strain evidence="2">NBRC 111146</strain>
    </source>
</reference>
<dbReference type="Proteomes" id="UP001157156">
    <property type="component" value="Unassembled WGS sequence"/>
</dbReference>
<sequence length="70" mass="8267">MSLTYLTTKELAERIKYDDRTIREQLKDSVLFEGVHYVRPFGGRKILFLWERVEEEMLNGMTIDSLITGL</sequence>
<dbReference type="RefSeq" id="WP_089123709.1">
    <property type="nucleotide sequence ID" value="NZ_BSPV01000008.1"/>
</dbReference>
<dbReference type="EMBL" id="BSPV01000008">
    <property type="protein sequence ID" value="GLT15355.1"/>
    <property type="molecule type" value="Genomic_DNA"/>
</dbReference>